<dbReference type="AlphaFoldDB" id="A0AAV2Z815"/>
<keyword evidence="2" id="KW-1185">Reference proteome</keyword>
<evidence type="ECO:0000313" key="2">
    <source>
        <dbReference type="Proteomes" id="UP001146120"/>
    </source>
</evidence>
<comment type="caution">
    <text evidence="1">The sequence shown here is derived from an EMBL/GenBank/DDBJ whole genome shotgun (WGS) entry which is preliminary data.</text>
</comment>
<accession>A0AAV2Z815</accession>
<reference evidence="1" key="1">
    <citation type="submission" date="2022-11" db="EMBL/GenBank/DDBJ databases">
        <authorList>
            <person name="Morgan W.R."/>
            <person name="Tartar A."/>
        </authorList>
    </citation>
    <scope>NUCLEOTIDE SEQUENCE</scope>
    <source>
        <strain evidence="1">ARSEF 373</strain>
    </source>
</reference>
<dbReference type="EMBL" id="DAKRPA010000045">
    <property type="protein sequence ID" value="DBA01544.1"/>
    <property type="molecule type" value="Genomic_DNA"/>
</dbReference>
<dbReference type="Proteomes" id="UP001146120">
    <property type="component" value="Unassembled WGS sequence"/>
</dbReference>
<evidence type="ECO:0000313" key="1">
    <source>
        <dbReference type="EMBL" id="DBA01544.1"/>
    </source>
</evidence>
<sequence>MGSPMTALLDLGPQTISCARVVGRSVQTSRLKKATTSGH</sequence>
<reference evidence="1" key="2">
    <citation type="journal article" date="2023" name="Microbiol Resour">
        <title>Decontamination and Annotation of the Draft Genome Sequence of the Oomycete Lagenidium giganteum ARSEF 373.</title>
        <authorList>
            <person name="Morgan W.R."/>
            <person name="Tartar A."/>
        </authorList>
    </citation>
    <scope>NUCLEOTIDE SEQUENCE</scope>
    <source>
        <strain evidence="1">ARSEF 373</strain>
    </source>
</reference>
<gene>
    <name evidence="1" type="ORF">N0F65_011515</name>
</gene>
<proteinExistence type="predicted"/>
<organism evidence="1 2">
    <name type="scientific">Lagenidium giganteum</name>
    <dbReference type="NCBI Taxonomy" id="4803"/>
    <lineage>
        <taxon>Eukaryota</taxon>
        <taxon>Sar</taxon>
        <taxon>Stramenopiles</taxon>
        <taxon>Oomycota</taxon>
        <taxon>Peronosporomycetes</taxon>
        <taxon>Pythiales</taxon>
        <taxon>Pythiaceae</taxon>
    </lineage>
</organism>
<name>A0AAV2Z815_9STRA</name>
<protein>
    <submittedName>
        <fullName evidence="1">Uncharacterized protein</fullName>
    </submittedName>
</protein>